<sequence length="303" mass="33618">MTQKTILFLFLFSIQQVWAQNASSEAAADSVVYWKNGGSFALNIQQVGLTNWAAGGESSLAIGGTLEGFANYEREEVVWENRAKFGYGVIRKGDNTNRFEKTDDAIILSSKYSQKFSQMILMSAAINFRTQMDEGVKLENVAGQSEKRRVLISDFMAPGYLQASLGLTYRPQAGLSATLAPFTGRFTFVLNDSLSRAGSFGVIAGEKIRSEAGISLIGTFERTLMKNVELKTNYNFFSNYEKFPNTVVNIEAGLNLKVNDFIQSKVNTQLIYDDDVKVTRSDGTRGRDVQLKNVITVGFTLKF</sequence>
<dbReference type="EMBL" id="BNAG01000001">
    <property type="protein sequence ID" value="GHE50577.1"/>
    <property type="molecule type" value="Genomic_DNA"/>
</dbReference>
<keyword evidence="1" id="KW-0732">Signal</keyword>
<evidence type="ECO:0000313" key="2">
    <source>
        <dbReference type="EMBL" id="GHE50577.1"/>
    </source>
</evidence>
<feature type="chain" id="PRO_5045396653" description="DUF3078 domain-containing protein" evidence="1">
    <location>
        <begin position="20"/>
        <end position="303"/>
    </location>
</feature>
<evidence type="ECO:0000313" key="3">
    <source>
        <dbReference type="Proteomes" id="UP000658258"/>
    </source>
</evidence>
<reference evidence="3" key="1">
    <citation type="journal article" date="2019" name="Int. J. Syst. Evol. Microbiol.">
        <title>The Global Catalogue of Microorganisms (GCM) 10K type strain sequencing project: providing services to taxonomists for standard genome sequencing and annotation.</title>
        <authorList>
            <consortium name="The Broad Institute Genomics Platform"/>
            <consortium name="The Broad Institute Genome Sequencing Center for Infectious Disease"/>
            <person name="Wu L."/>
            <person name="Ma J."/>
        </authorList>
    </citation>
    <scope>NUCLEOTIDE SEQUENCE [LARGE SCALE GENOMIC DNA]</scope>
    <source>
        <strain evidence="3">CGMCC 1.15111</strain>
    </source>
</reference>
<feature type="signal peptide" evidence="1">
    <location>
        <begin position="1"/>
        <end position="19"/>
    </location>
</feature>
<dbReference type="RefSeq" id="WP_189628192.1">
    <property type="nucleotide sequence ID" value="NZ_BNAG01000001.1"/>
</dbReference>
<dbReference type="Pfam" id="PF11276">
    <property type="entry name" value="DUF3078"/>
    <property type="match status" value="1"/>
</dbReference>
<protein>
    <recommendedName>
        <fullName evidence="4">DUF3078 domain-containing protein</fullName>
    </recommendedName>
</protein>
<proteinExistence type="predicted"/>
<dbReference type="Proteomes" id="UP000658258">
    <property type="component" value="Unassembled WGS sequence"/>
</dbReference>
<dbReference type="InterPro" id="IPR021428">
    <property type="entry name" value="DUF3078"/>
</dbReference>
<evidence type="ECO:0008006" key="4">
    <source>
        <dbReference type="Google" id="ProtNLM"/>
    </source>
</evidence>
<organism evidence="2 3">
    <name type="scientific">Roseivirga thermotolerans</name>
    <dbReference type="NCBI Taxonomy" id="1758176"/>
    <lineage>
        <taxon>Bacteria</taxon>
        <taxon>Pseudomonadati</taxon>
        <taxon>Bacteroidota</taxon>
        <taxon>Cytophagia</taxon>
        <taxon>Cytophagales</taxon>
        <taxon>Roseivirgaceae</taxon>
        <taxon>Roseivirga</taxon>
    </lineage>
</organism>
<keyword evidence="3" id="KW-1185">Reference proteome</keyword>
<name>A0ABQ3HZV4_9BACT</name>
<comment type="caution">
    <text evidence="2">The sequence shown here is derived from an EMBL/GenBank/DDBJ whole genome shotgun (WGS) entry which is preliminary data.</text>
</comment>
<accession>A0ABQ3HZV4</accession>
<gene>
    <name evidence="2" type="ORF">GCM10011340_00610</name>
</gene>
<evidence type="ECO:0000256" key="1">
    <source>
        <dbReference type="SAM" id="SignalP"/>
    </source>
</evidence>